<organism evidence="5 6">
    <name type="scientific">Botrytis tulipae</name>
    <dbReference type="NCBI Taxonomy" id="87230"/>
    <lineage>
        <taxon>Eukaryota</taxon>
        <taxon>Fungi</taxon>
        <taxon>Dikarya</taxon>
        <taxon>Ascomycota</taxon>
        <taxon>Pezizomycotina</taxon>
        <taxon>Leotiomycetes</taxon>
        <taxon>Helotiales</taxon>
        <taxon>Sclerotiniaceae</taxon>
        <taxon>Botrytis</taxon>
    </lineage>
</organism>
<dbReference type="GO" id="GO:0005507">
    <property type="term" value="F:copper ion binding"/>
    <property type="evidence" value="ECO:0007669"/>
    <property type="project" value="InterPro"/>
</dbReference>
<dbReference type="InterPro" id="IPR033138">
    <property type="entry name" value="Cu_oxidase_CS"/>
</dbReference>
<dbReference type="SUPFAM" id="SSF49503">
    <property type="entry name" value="Cupredoxins"/>
    <property type="match status" value="1"/>
</dbReference>
<feature type="domain" description="Plastocyanin-like" evidence="4">
    <location>
        <begin position="1"/>
        <end position="78"/>
    </location>
</feature>
<dbReference type="OrthoDB" id="2121828at2759"/>
<keyword evidence="3" id="KW-0560">Oxidoreductase</keyword>
<dbReference type="PANTHER" id="PTHR11709:SF414">
    <property type="entry name" value="ADR239WP"/>
    <property type="match status" value="1"/>
</dbReference>
<dbReference type="EMBL" id="PQXH01000068">
    <property type="protein sequence ID" value="TGO13496.1"/>
    <property type="molecule type" value="Genomic_DNA"/>
</dbReference>
<proteinExistence type="inferred from homology"/>
<dbReference type="Pfam" id="PF07731">
    <property type="entry name" value="Cu-oxidase_2"/>
    <property type="match status" value="1"/>
</dbReference>
<evidence type="ECO:0000256" key="1">
    <source>
        <dbReference type="ARBA" id="ARBA00010609"/>
    </source>
</evidence>
<protein>
    <recommendedName>
        <fullName evidence="4">Plastocyanin-like domain-containing protein</fullName>
    </recommendedName>
</protein>
<dbReference type="Gene3D" id="2.60.40.420">
    <property type="entry name" value="Cupredoxins - blue copper proteins"/>
    <property type="match status" value="1"/>
</dbReference>
<name>A0A4Z1EM22_9HELO</name>
<dbReference type="AlphaFoldDB" id="A0A4Z1EM22"/>
<evidence type="ECO:0000256" key="2">
    <source>
        <dbReference type="ARBA" id="ARBA00022723"/>
    </source>
</evidence>
<accession>A0A4Z1EM22</accession>
<dbReference type="GO" id="GO:0016491">
    <property type="term" value="F:oxidoreductase activity"/>
    <property type="evidence" value="ECO:0007669"/>
    <property type="project" value="UniProtKB-KW"/>
</dbReference>
<dbReference type="Proteomes" id="UP000297777">
    <property type="component" value="Unassembled WGS sequence"/>
</dbReference>
<evidence type="ECO:0000313" key="5">
    <source>
        <dbReference type="EMBL" id="TGO13496.1"/>
    </source>
</evidence>
<dbReference type="InterPro" id="IPR045087">
    <property type="entry name" value="Cu-oxidase_fam"/>
</dbReference>
<comment type="similarity">
    <text evidence="1">Belongs to the multicopper oxidase family.</text>
</comment>
<keyword evidence="2" id="KW-0479">Metal-binding</keyword>
<dbReference type="PANTHER" id="PTHR11709">
    <property type="entry name" value="MULTI-COPPER OXIDASE"/>
    <property type="match status" value="1"/>
</dbReference>
<dbReference type="PROSITE" id="PS00080">
    <property type="entry name" value="MULTICOPPER_OXIDASE2"/>
    <property type="match status" value="1"/>
</dbReference>
<dbReference type="InterPro" id="IPR011706">
    <property type="entry name" value="Cu-oxidase_C"/>
</dbReference>
<evidence type="ECO:0000259" key="4">
    <source>
        <dbReference type="Pfam" id="PF07731"/>
    </source>
</evidence>
<reference evidence="5 6" key="1">
    <citation type="submission" date="2017-12" db="EMBL/GenBank/DDBJ databases">
        <title>Comparative genomics of Botrytis spp.</title>
        <authorList>
            <person name="Valero-Jimenez C.A."/>
            <person name="Tapia P."/>
            <person name="Veloso J."/>
            <person name="Silva-Moreno E."/>
            <person name="Staats M."/>
            <person name="Valdes J.H."/>
            <person name="Van Kan J.A.L."/>
        </authorList>
    </citation>
    <scope>NUCLEOTIDE SEQUENCE [LARGE SCALE GENOMIC DNA]</scope>
    <source>
        <strain evidence="5 6">Bt9001</strain>
    </source>
</reference>
<keyword evidence="6" id="KW-1185">Reference proteome</keyword>
<gene>
    <name evidence="5" type="ORF">BTUL_0068g00030</name>
</gene>
<dbReference type="InterPro" id="IPR002355">
    <property type="entry name" value="Cu_oxidase_Cu_BS"/>
</dbReference>
<evidence type="ECO:0000256" key="3">
    <source>
        <dbReference type="ARBA" id="ARBA00023002"/>
    </source>
</evidence>
<evidence type="ECO:0000313" key="6">
    <source>
        <dbReference type="Proteomes" id="UP000297777"/>
    </source>
</evidence>
<sequence>MHLHGHDFWVLGQGTGTYDSTKSNLTLANAPRRDVVLLPGSRWVVIAFYTDNPGAWIMHCHIAWHTSEGLAVQILERESELVDLLDRGF</sequence>
<dbReference type="PROSITE" id="PS00079">
    <property type="entry name" value="MULTICOPPER_OXIDASE1"/>
    <property type="match status" value="1"/>
</dbReference>
<comment type="caution">
    <text evidence="5">The sequence shown here is derived from an EMBL/GenBank/DDBJ whole genome shotgun (WGS) entry which is preliminary data.</text>
</comment>
<dbReference type="InterPro" id="IPR008972">
    <property type="entry name" value="Cupredoxin"/>
</dbReference>